<keyword evidence="4" id="KW-1185">Reference proteome</keyword>
<organism evidence="3 4">
    <name type="scientific">Actinomortierella ambigua</name>
    <dbReference type="NCBI Taxonomy" id="1343610"/>
    <lineage>
        <taxon>Eukaryota</taxon>
        <taxon>Fungi</taxon>
        <taxon>Fungi incertae sedis</taxon>
        <taxon>Mucoromycota</taxon>
        <taxon>Mortierellomycotina</taxon>
        <taxon>Mortierellomycetes</taxon>
        <taxon>Mortierellales</taxon>
        <taxon>Mortierellaceae</taxon>
        <taxon>Actinomortierella</taxon>
    </lineage>
</organism>
<comment type="similarity">
    <text evidence="1">Belongs to the sel-1 family.</text>
</comment>
<comment type="caution">
    <text evidence="3">The sequence shown here is derived from an EMBL/GenBank/DDBJ whole genome shotgun (WGS) entry which is preliminary data.</text>
</comment>
<dbReference type="InterPro" id="IPR011990">
    <property type="entry name" value="TPR-like_helical_dom_sf"/>
</dbReference>
<dbReference type="SMART" id="SM00220">
    <property type="entry name" value="S_TKc"/>
    <property type="match status" value="1"/>
</dbReference>
<dbReference type="Gene3D" id="1.25.40.10">
    <property type="entry name" value="Tetratricopeptide repeat domain"/>
    <property type="match status" value="6"/>
</dbReference>
<dbReference type="InterPro" id="IPR001245">
    <property type="entry name" value="Ser-Thr/Tyr_kinase_cat_dom"/>
</dbReference>
<dbReference type="AlphaFoldDB" id="A0A9P6Q7R5"/>
<dbReference type="Pfam" id="PF08238">
    <property type="entry name" value="Sel1"/>
    <property type="match status" value="20"/>
</dbReference>
<dbReference type="PRINTS" id="PR00109">
    <property type="entry name" value="TYRKINASE"/>
</dbReference>
<reference evidence="3" key="1">
    <citation type="journal article" date="2020" name="Fungal Divers.">
        <title>Resolving the Mortierellaceae phylogeny through synthesis of multi-gene phylogenetics and phylogenomics.</title>
        <authorList>
            <person name="Vandepol N."/>
            <person name="Liber J."/>
            <person name="Desiro A."/>
            <person name="Na H."/>
            <person name="Kennedy M."/>
            <person name="Barry K."/>
            <person name="Grigoriev I.V."/>
            <person name="Miller A.N."/>
            <person name="O'Donnell K."/>
            <person name="Stajich J.E."/>
            <person name="Bonito G."/>
        </authorList>
    </citation>
    <scope>NUCLEOTIDE SEQUENCE</scope>
    <source>
        <strain evidence="3">BC1065</strain>
    </source>
</reference>
<dbReference type="InterPro" id="IPR006597">
    <property type="entry name" value="Sel1-like"/>
</dbReference>
<dbReference type="PROSITE" id="PS00108">
    <property type="entry name" value="PROTEIN_KINASE_ST"/>
    <property type="match status" value="1"/>
</dbReference>
<dbReference type="SUPFAM" id="SSF81901">
    <property type="entry name" value="HCP-like"/>
    <property type="match status" value="6"/>
</dbReference>
<gene>
    <name evidence="3" type="ORF">DFQ27_002761</name>
</gene>
<accession>A0A9P6Q7R5</accession>
<dbReference type="Proteomes" id="UP000807716">
    <property type="component" value="Unassembled WGS sequence"/>
</dbReference>
<name>A0A9P6Q7R5_9FUNG</name>
<sequence>MYAESLRNQPDDLEAIAWRHKAIRQDDVHAQFFLGYFHFNGSTAKRDYVEAAAWFRKAVRHGDARAEFYLGRVYEGDLGVMQNDVEAAEWYLKAASQGHSRAQRSIGWMYDLGKGVEKNDKLAFEWYTKSAGQNMYAAMFDLGSMYELGIGVERDDKKALVLMRKCKERSLRLHLQWLTSSDYRSPEGDLDAIVLYREGAAKGYVAAKYNLGRMYEKGRGVEMDMEQAMECFVRHGSGGFGSVYRAHREGRPCAAKQCFASFADLSNAAVKKEIAILQQLRCRYVIQYFGSLEHDGHTYILMDLAEKGSLAGAIARGEVTDWPTKTRIAHEIARGLQYIHYLNILHRDLKPANVLLTRFMEVKLCDFGLAKVKTISASSSSAASAGGFKGTLRWAAPEALDVRPKYSKKSDVYALGMVMWAMAANCSEPFHDQQDNVVVAMLIRSGEREEIPGDTPHEYRSCIEQCWHQDPDQRPDAKDVVLEDDVAMAWQLGVISTFLSLGSSFNDSMGDRRAASGLKGALDRLTIVDNRAESQNNNSGETQKKLHQGDGDEVIDYLRRVASKGNADAQLVLGWMCDRGLDIAGKTEDAPLWYRKAAQQGHSTAQLRLGRMYESHNNNQDANQSDSEAAKWYRMAAEHGEVQAQLRLGVLHFHGRGVAQNDVEAAQWFRKAAERGVAEAQFNLGLMYSRGQGVEKSDVDGAFWMRQAADQNMAEAQFGLGSMYMDGRGVEQSDEMAAMWYRRAAEEGHAAAQLHLGLMHYKGRGVDQSFTEAAGWIRKSAEQDNSDAQVQLGDMYQYGYGLNKSYTEAVAWYRRSAALANGTAERKLGDMYEYGFGVDIDFATAASWYRKAADRGDAEGQNHLGNLYHYGKGVEQSFDDALAWYRRAVDQGYSATQVSIAFLYSRSLMDKPNDAEAIAWRHKAIRQYDSVAQYYLGWMYNGGFWVEQDRVEAVAWFRKSASHGYAEAELSLGRAYMGGLGVEQSDVDAAEWYFKAASHGHSEAQRYVVWMHEIGMVFQQNDKLAFEWCAASAHQGDEYAIFELGSMYELGIGVKRDEKKALVLMRKSEQLFPAAHLHLRWLTSSDYRSPESDLDAIALYREGAANGYAVAQYNLGRMYEKGRGVPMDRNQAMEWYRKAAEQDHEFSVDRLAFLESVYTHTSK</sequence>
<dbReference type="SUPFAM" id="SSF56112">
    <property type="entry name" value="Protein kinase-like (PK-like)"/>
    <property type="match status" value="1"/>
</dbReference>
<dbReference type="InterPro" id="IPR011009">
    <property type="entry name" value="Kinase-like_dom_sf"/>
</dbReference>
<dbReference type="InterPro" id="IPR050767">
    <property type="entry name" value="Sel1_AlgK"/>
</dbReference>
<evidence type="ECO:0000259" key="2">
    <source>
        <dbReference type="PROSITE" id="PS50011"/>
    </source>
</evidence>
<dbReference type="Pfam" id="PF00069">
    <property type="entry name" value="Pkinase"/>
    <property type="match status" value="1"/>
</dbReference>
<dbReference type="PROSITE" id="PS50011">
    <property type="entry name" value="PROTEIN_KINASE_DOM"/>
    <property type="match status" value="1"/>
</dbReference>
<dbReference type="GO" id="GO:0005524">
    <property type="term" value="F:ATP binding"/>
    <property type="evidence" value="ECO:0007669"/>
    <property type="project" value="InterPro"/>
</dbReference>
<dbReference type="Gene3D" id="1.10.510.10">
    <property type="entry name" value="Transferase(Phosphotransferase) domain 1"/>
    <property type="match status" value="1"/>
</dbReference>
<evidence type="ECO:0000313" key="3">
    <source>
        <dbReference type="EMBL" id="KAG0261838.1"/>
    </source>
</evidence>
<dbReference type="PANTHER" id="PTHR11102">
    <property type="entry name" value="SEL-1-LIKE PROTEIN"/>
    <property type="match status" value="1"/>
</dbReference>
<dbReference type="EMBL" id="JAAAJB010000205">
    <property type="protein sequence ID" value="KAG0261838.1"/>
    <property type="molecule type" value="Genomic_DNA"/>
</dbReference>
<dbReference type="OrthoDB" id="2384430at2759"/>
<evidence type="ECO:0000313" key="4">
    <source>
        <dbReference type="Proteomes" id="UP000807716"/>
    </source>
</evidence>
<dbReference type="PANTHER" id="PTHR11102:SF160">
    <property type="entry name" value="ERAD-ASSOCIATED E3 UBIQUITIN-PROTEIN LIGASE COMPONENT HRD3"/>
    <property type="match status" value="1"/>
</dbReference>
<dbReference type="InterPro" id="IPR008271">
    <property type="entry name" value="Ser/Thr_kinase_AS"/>
</dbReference>
<dbReference type="InterPro" id="IPR000719">
    <property type="entry name" value="Prot_kinase_dom"/>
</dbReference>
<dbReference type="SMART" id="SM00671">
    <property type="entry name" value="SEL1"/>
    <property type="match status" value="20"/>
</dbReference>
<feature type="domain" description="Protein kinase" evidence="2">
    <location>
        <begin position="229"/>
        <end position="499"/>
    </location>
</feature>
<evidence type="ECO:0000256" key="1">
    <source>
        <dbReference type="ARBA" id="ARBA00038101"/>
    </source>
</evidence>
<proteinExistence type="inferred from homology"/>
<protein>
    <recommendedName>
        <fullName evidence="2">Protein kinase domain-containing protein</fullName>
    </recommendedName>
</protein>
<dbReference type="GO" id="GO:0004672">
    <property type="term" value="F:protein kinase activity"/>
    <property type="evidence" value="ECO:0007669"/>
    <property type="project" value="InterPro"/>
</dbReference>